<evidence type="ECO:0000313" key="4">
    <source>
        <dbReference type="Proteomes" id="UP001054821"/>
    </source>
</evidence>
<dbReference type="Pfam" id="PF14111">
    <property type="entry name" value="DUF4283"/>
    <property type="match status" value="1"/>
</dbReference>
<sequence length="297" mass="33672">MAEACTDDLVIRLEESLGISHVESRPKLARAIIAGKLPNRGAIKTILQNVWAMFGETKISYIKDNLFTVIFQDEGMADQIINECPWSVMGFCFNVQRWPNYMAIEELPLHNVAYWIQAHRIPLNLLTAGNALEIGEKLGEVKEVEDPWGKGTIWFLSMEVMIDSNNLLPQGFWLPRMEGQDTWVEFKFEQLSDFCFNCEKLGHLHRNCSFSVSEPRNSEHTAYGDWMKTRAIRDRRAPVNLHVPRGVRMRAGQIGVVSPGVMVGRVAQFGEESSSMSHITQVPAPTNQKVLDKVLTQ</sequence>
<protein>
    <recommendedName>
        <fullName evidence="2">CCHC-type domain-containing protein</fullName>
    </recommendedName>
</protein>
<proteinExistence type="predicted"/>
<dbReference type="Proteomes" id="UP001054821">
    <property type="component" value="Chromosome 6"/>
</dbReference>
<dbReference type="InterPro" id="IPR036875">
    <property type="entry name" value="Znf_CCHC_sf"/>
</dbReference>
<keyword evidence="1" id="KW-0862">Zinc</keyword>
<reference evidence="3 4" key="1">
    <citation type="journal article" date="2022" name="G3 (Bethesda)">
        <title>Whole-genome sequence and methylome profiling of the almond [Prunus dulcis (Mill.) D.A. Webb] cultivar 'Nonpareil'.</title>
        <authorList>
            <person name="D'Amico-Willman K.M."/>
            <person name="Ouma W.Z."/>
            <person name="Meulia T."/>
            <person name="Sideli G.M."/>
            <person name="Gradziel T.M."/>
            <person name="Fresnedo-Ramirez J."/>
        </authorList>
    </citation>
    <scope>NUCLEOTIDE SEQUENCE [LARGE SCALE GENOMIC DNA]</scope>
    <source>
        <strain evidence="3">Clone GOH B32 T37-40</strain>
    </source>
</reference>
<dbReference type="PANTHER" id="PTHR31286:SF178">
    <property type="entry name" value="DUF4283 DOMAIN-CONTAINING PROTEIN"/>
    <property type="match status" value="1"/>
</dbReference>
<evidence type="ECO:0000259" key="2">
    <source>
        <dbReference type="PROSITE" id="PS50158"/>
    </source>
</evidence>
<evidence type="ECO:0000256" key="1">
    <source>
        <dbReference type="PROSITE-ProRule" id="PRU00047"/>
    </source>
</evidence>
<accession>A0AAD4VEB7</accession>
<dbReference type="PANTHER" id="PTHR31286">
    <property type="entry name" value="GLYCINE-RICH CELL WALL STRUCTURAL PROTEIN 1.8-LIKE"/>
    <property type="match status" value="1"/>
</dbReference>
<feature type="domain" description="CCHC-type" evidence="2">
    <location>
        <begin position="195"/>
        <end position="208"/>
    </location>
</feature>
<dbReference type="GO" id="GO:0008270">
    <property type="term" value="F:zinc ion binding"/>
    <property type="evidence" value="ECO:0007669"/>
    <property type="project" value="UniProtKB-KW"/>
</dbReference>
<keyword evidence="4" id="KW-1185">Reference proteome</keyword>
<organism evidence="3 4">
    <name type="scientific">Prunus dulcis</name>
    <name type="common">Almond</name>
    <name type="synonym">Amygdalus dulcis</name>
    <dbReference type="NCBI Taxonomy" id="3755"/>
    <lineage>
        <taxon>Eukaryota</taxon>
        <taxon>Viridiplantae</taxon>
        <taxon>Streptophyta</taxon>
        <taxon>Embryophyta</taxon>
        <taxon>Tracheophyta</taxon>
        <taxon>Spermatophyta</taxon>
        <taxon>Magnoliopsida</taxon>
        <taxon>eudicotyledons</taxon>
        <taxon>Gunneridae</taxon>
        <taxon>Pentapetalae</taxon>
        <taxon>rosids</taxon>
        <taxon>fabids</taxon>
        <taxon>Rosales</taxon>
        <taxon>Rosaceae</taxon>
        <taxon>Amygdaloideae</taxon>
        <taxon>Amygdaleae</taxon>
        <taxon>Prunus</taxon>
    </lineage>
</organism>
<dbReference type="EMBL" id="JAJFAZ020000006">
    <property type="protein sequence ID" value="KAI5322351.1"/>
    <property type="molecule type" value="Genomic_DNA"/>
</dbReference>
<dbReference type="GO" id="GO:0003676">
    <property type="term" value="F:nucleic acid binding"/>
    <property type="evidence" value="ECO:0007669"/>
    <property type="project" value="InterPro"/>
</dbReference>
<name>A0AAD4VEB7_PRUDU</name>
<dbReference type="AlphaFoldDB" id="A0AAD4VEB7"/>
<comment type="caution">
    <text evidence="3">The sequence shown here is derived from an EMBL/GenBank/DDBJ whole genome shotgun (WGS) entry which is preliminary data.</text>
</comment>
<dbReference type="InterPro" id="IPR025836">
    <property type="entry name" value="Zn_knuckle_CX2CX4HX4C"/>
</dbReference>
<evidence type="ECO:0000313" key="3">
    <source>
        <dbReference type="EMBL" id="KAI5322351.1"/>
    </source>
</evidence>
<dbReference type="PROSITE" id="PS50158">
    <property type="entry name" value="ZF_CCHC"/>
    <property type="match status" value="1"/>
</dbReference>
<dbReference type="Pfam" id="PF14392">
    <property type="entry name" value="zf-CCHC_4"/>
    <property type="match status" value="1"/>
</dbReference>
<dbReference type="SUPFAM" id="SSF57756">
    <property type="entry name" value="Retrovirus zinc finger-like domains"/>
    <property type="match status" value="1"/>
</dbReference>
<dbReference type="InterPro" id="IPR040256">
    <property type="entry name" value="At4g02000-like"/>
</dbReference>
<keyword evidence="1" id="KW-0479">Metal-binding</keyword>
<keyword evidence="1" id="KW-0863">Zinc-finger</keyword>
<dbReference type="InterPro" id="IPR025558">
    <property type="entry name" value="DUF4283"/>
</dbReference>
<gene>
    <name evidence="3" type="ORF">L3X38_031423</name>
</gene>
<dbReference type="InterPro" id="IPR001878">
    <property type="entry name" value="Znf_CCHC"/>
</dbReference>